<dbReference type="PANTHER" id="PTHR30146:SF145">
    <property type="entry name" value="RIBOSE OPERON REPRESSOR"/>
    <property type="match status" value="1"/>
</dbReference>
<keyword evidence="2" id="KW-0238">DNA-binding</keyword>
<evidence type="ECO:0000313" key="5">
    <source>
        <dbReference type="EMBL" id="RKS86875.1"/>
    </source>
</evidence>
<dbReference type="GO" id="GO:0003700">
    <property type="term" value="F:DNA-binding transcription factor activity"/>
    <property type="evidence" value="ECO:0007669"/>
    <property type="project" value="TreeGrafter"/>
</dbReference>
<evidence type="ECO:0000256" key="1">
    <source>
        <dbReference type="ARBA" id="ARBA00023015"/>
    </source>
</evidence>
<evidence type="ECO:0000256" key="2">
    <source>
        <dbReference type="ARBA" id="ARBA00023125"/>
    </source>
</evidence>
<dbReference type="CDD" id="cd06283">
    <property type="entry name" value="PBP1_RegR_EndR_KdgR-like"/>
    <property type="match status" value="1"/>
</dbReference>
<dbReference type="EMBL" id="RBWY01000001">
    <property type="protein sequence ID" value="RKS86875.1"/>
    <property type="molecule type" value="Genomic_DNA"/>
</dbReference>
<accession>A0A495RHH8</accession>
<dbReference type="PROSITE" id="PS00356">
    <property type="entry name" value="HTH_LACI_1"/>
    <property type="match status" value="1"/>
</dbReference>
<dbReference type="InterPro" id="IPR001761">
    <property type="entry name" value="Peripla_BP/Lac1_sug-bd_dom"/>
</dbReference>
<keyword evidence="6" id="KW-1185">Reference proteome</keyword>
<dbReference type="PANTHER" id="PTHR30146">
    <property type="entry name" value="LACI-RELATED TRANSCRIPTIONAL REPRESSOR"/>
    <property type="match status" value="1"/>
</dbReference>
<sequence length="345" mass="38409">MSTSRQVNKKPTISDVAKLAGVGKTSVSRYLNNEFDALSERIKQRIADAIKVLGYRPNQMARSLKKGGSKLIAYVIPDITNPYSIEVMQGLEKACQDNGYTLLVCNTNKDSQKEKYYLQLLVSYNVEGVIFHSIKLDVTSLKDFPFPIVLVDRKVDHFSADLVGLDNVQSTTLATNYLVESGFDAILFITQPIDNISTRFERVNTFKRIISAHSVMIGEVLELADQQGSGQYEGKLEQAISAFCQLHRGKRKAIISMNGSVTLSISLVLKRLNLISGKDIGFIGFDDPQWASVIGDGLTSIRQPTYQIGYCAFELLLKRIHGCQDAPRELLYPGELIIRHSTLLP</sequence>
<proteinExistence type="predicted"/>
<dbReference type="Proteomes" id="UP000278542">
    <property type="component" value="Unassembled WGS sequence"/>
</dbReference>
<protein>
    <submittedName>
        <fullName evidence="5">LacI family transcriptional regulator</fullName>
    </submittedName>
</protein>
<feature type="domain" description="HTH lacI-type" evidence="4">
    <location>
        <begin position="11"/>
        <end position="66"/>
    </location>
</feature>
<comment type="caution">
    <text evidence="5">The sequence shown here is derived from an EMBL/GenBank/DDBJ whole genome shotgun (WGS) entry which is preliminary data.</text>
</comment>
<dbReference type="OrthoDB" id="5672046at2"/>
<keyword evidence="1" id="KW-0805">Transcription regulation</keyword>
<dbReference type="RefSeq" id="WP_121143798.1">
    <property type="nucleotide sequence ID" value="NZ_RBWY01000001.1"/>
</dbReference>
<dbReference type="SMART" id="SM00354">
    <property type="entry name" value="HTH_LACI"/>
    <property type="match status" value="1"/>
</dbReference>
<dbReference type="SUPFAM" id="SSF53822">
    <property type="entry name" value="Periplasmic binding protein-like I"/>
    <property type="match status" value="1"/>
</dbReference>
<dbReference type="SUPFAM" id="SSF47413">
    <property type="entry name" value="lambda repressor-like DNA-binding domains"/>
    <property type="match status" value="1"/>
</dbReference>
<dbReference type="CDD" id="cd01392">
    <property type="entry name" value="HTH_LacI"/>
    <property type="match status" value="1"/>
</dbReference>
<dbReference type="GO" id="GO:0000976">
    <property type="term" value="F:transcription cis-regulatory region binding"/>
    <property type="evidence" value="ECO:0007669"/>
    <property type="project" value="TreeGrafter"/>
</dbReference>
<dbReference type="AlphaFoldDB" id="A0A495RHH8"/>
<dbReference type="InterPro" id="IPR000843">
    <property type="entry name" value="HTH_LacI"/>
</dbReference>
<dbReference type="Pfam" id="PF00532">
    <property type="entry name" value="Peripla_BP_1"/>
    <property type="match status" value="1"/>
</dbReference>
<organism evidence="5 6">
    <name type="scientific">Orbus hercynius</name>
    <dbReference type="NCBI Taxonomy" id="593135"/>
    <lineage>
        <taxon>Bacteria</taxon>
        <taxon>Pseudomonadati</taxon>
        <taxon>Pseudomonadota</taxon>
        <taxon>Gammaproteobacteria</taxon>
        <taxon>Orbales</taxon>
        <taxon>Orbaceae</taxon>
        <taxon>Orbus</taxon>
    </lineage>
</organism>
<evidence type="ECO:0000259" key="4">
    <source>
        <dbReference type="PROSITE" id="PS50932"/>
    </source>
</evidence>
<keyword evidence="3" id="KW-0804">Transcription</keyword>
<evidence type="ECO:0000256" key="3">
    <source>
        <dbReference type="ARBA" id="ARBA00023163"/>
    </source>
</evidence>
<dbReference type="Pfam" id="PF00356">
    <property type="entry name" value="LacI"/>
    <property type="match status" value="1"/>
</dbReference>
<evidence type="ECO:0000313" key="6">
    <source>
        <dbReference type="Proteomes" id="UP000278542"/>
    </source>
</evidence>
<dbReference type="Gene3D" id="3.40.50.2300">
    <property type="match status" value="2"/>
</dbReference>
<reference evidence="5 6" key="1">
    <citation type="submission" date="2018-10" db="EMBL/GenBank/DDBJ databases">
        <title>Genomic Encyclopedia of Type Strains, Phase IV (KMG-IV): sequencing the most valuable type-strain genomes for metagenomic binning, comparative biology and taxonomic classification.</title>
        <authorList>
            <person name="Goeker M."/>
        </authorList>
    </citation>
    <scope>NUCLEOTIDE SEQUENCE [LARGE SCALE GENOMIC DNA]</scope>
    <source>
        <strain evidence="5 6">DSM 22228</strain>
    </source>
</reference>
<dbReference type="InterPro" id="IPR028082">
    <property type="entry name" value="Peripla_BP_I"/>
</dbReference>
<dbReference type="Gene3D" id="1.10.260.40">
    <property type="entry name" value="lambda repressor-like DNA-binding domains"/>
    <property type="match status" value="1"/>
</dbReference>
<gene>
    <name evidence="5" type="ORF">DES39_0078</name>
</gene>
<name>A0A495RHH8_9GAMM</name>
<dbReference type="PROSITE" id="PS50932">
    <property type="entry name" value="HTH_LACI_2"/>
    <property type="match status" value="1"/>
</dbReference>
<dbReference type="InterPro" id="IPR010982">
    <property type="entry name" value="Lambda_DNA-bd_dom_sf"/>
</dbReference>